<reference evidence="7" key="1">
    <citation type="journal article" date="2023" name="G3 (Bethesda)">
        <title>Whole genome assemblies of Zophobas morio and Tenebrio molitor.</title>
        <authorList>
            <person name="Kaur S."/>
            <person name="Stinson S.A."/>
            <person name="diCenzo G.C."/>
        </authorList>
    </citation>
    <scope>NUCLEOTIDE SEQUENCE</scope>
    <source>
        <strain evidence="7">QUZm001</strain>
    </source>
</reference>
<dbReference type="InterPro" id="IPR043504">
    <property type="entry name" value="Peptidase_S1_PA_chymotrypsin"/>
</dbReference>
<keyword evidence="5" id="KW-0732">Signal</keyword>
<organism evidence="7 8">
    <name type="scientific">Zophobas morio</name>
    <dbReference type="NCBI Taxonomy" id="2755281"/>
    <lineage>
        <taxon>Eukaryota</taxon>
        <taxon>Metazoa</taxon>
        <taxon>Ecdysozoa</taxon>
        <taxon>Arthropoda</taxon>
        <taxon>Hexapoda</taxon>
        <taxon>Insecta</taxon>
        <taxon>Pterygota</taxon>
        <taxon>Neoptera</taxon>
        <taxon>Endopterygota</taxon>
        <taxon>Coleoptera</taxon>
        <taxon>Polyphaga</taxon>
        <taxon>Cucujiformia</taxon>
        <taxon>Tenebrionidae</taxon>
        <taxon>Zophobas</taxon>
    </lineage>
</organism>
<keyword evidence="4" id="KW-1015">Disulfide bond</keyword>
<evidence type="ECO:0000256" key="4">
    <source>
        <dbReference type="ARBA" id="ARBA00023157"/>
    </source>
</evidence>
<dbReference type="PROSITE" id="PS50240">
    <property type="entry name" value="TRYPSIN_DOM"/>
    <property type="match status" value="1"/>
</dbReference>
<dbReference type="InterPro" id="IPR018114">
    <property type="entry name" value="TRYPSIN_HIS"/>
</dbReference>
<dbReference type="InterPro" id="IPR050127">
    <property type="entry name" value="Serine_Proteases_S1"/>
</dbReference>
<dbReference type="GO" id="GO:0004252">
    <property type="term" value="F:serine-type endopeptidase activity"/>
    <property type="evidence" value="ECO:0007669"/>
    <property type="project" value="InterPro"/>
</dbReference>
<evidence type="ECO:0000256" key="2">
    <source>
        <dbReference type="ARBA" id="ARBA00022801"/>
    </source>
</evidence>
<dbReference type="GO" id="GO:0005615">
    <property type="term" value="C:extracellular space"/>
    <property type="evidence" value="ECO:0007669"/>
    <property type="project" value="TreeGrafter"/>
</dbReference>
<keyword evidence="3" id="KW-0720">Serine protease</keyword>
<keyword evidence="8" id="KW-1185">Reference proteome</keyword>
<dbReference type="Pfam" id="PF00089">
    <property type="entry name" value="Trypsin"/>
    <property type="match status" value="1"/>
</dbReference>
<dbReference type="InterPro" id="IPR009003">
    <property type="entry name" value="Peptidase_S1_PA"/>
</dbReference>
<proteinExistence type="predicted"/>
<dbReference type="FunFam" id="2.40.10.10:FF:000034">
    <property type="entry name" value="Eupolytin"/>
    <property type="match status" value="1"/>
</dbReference>
<evidence type="ECO:0000256" key="1">
    <source>
        <dbReference type="ARBA" id="ARBA00022670"/>
    </source>
</evidence>
<accession>A0AA38I1L0</accession>
<protein>
    <recommendedName>
        <fullName evidence="6">Peptidase S1 domain-containing protein</fullName>
    </recommendedName>
</protein>
<gene>
    <name evidence="7" type="ORF">Zmor_019311</name>
</gene>
<dbReference type="GO" id="GO:0006508">
    <property type="term" value="P:proteolysis"/>
    <property type="evidence" value="ECO:0007669"/>
    <property type="project" value="UniProtKB-KW"/>
</dbReference>
<evidence type="ECO:0000256" key="3">
    <source>
        <dbReference type="ARBA" id="ARBA00022825"/>
    </source>
</evidence>
<evidence type="ECO:0000313" key="8">
    <source>
        <dbReference type="Proteomes" id="UP001168821"/>
    </source>
</evidence>
<feature type="chain" id="PRO_5041325537" description="Peptidase S1 domain-containing protein" evidence="5">
    <location>
        <begin position="17"/>
        <end position="276"/>
    </location>
</feature>
<comment type="caution">
    <text evidence="7">The sequence shown here is derived from an EMBL/GenBank/DDBJ whole genome shotgun (WGS) entry which is preliminary data.</text>
</comment>
<evidence type="ECO:0000259" key="6">
    <source>
        <dbReference type="PROSITE" id="PS50240"/>
    </source>
</evidence>
<evidence type="ECO:0000256" key="5">
    <source>
        <dbReference type="SAM" id="SignalP"/>
    </source>
</evidence>
<dbReference type="PANTHER" id="PTHR24264:SF83">
    <property type="entry name" value="COMPLEMENT FACTOR I"/>
    <property type="match status" value="1"/>
</dbReference>
<sequence length="276" mass="29425">MKSLILVLAAAALAQANLKPAHINPQHINRKLPLFKPNPRITGGEEAEPHSLPYQVGLLIPTDDGTAFCGGSLISPTTVLTAAHCGELSNNIEIRLGAHRVRDDEATQVRVNSSQVILHPDWDSTTLQNDLAILRIAEPVELNENINVIPLPSSANANNDYLNDPALASGWGKPTDSAESISDVLREVTLPVGDNSVCNWYYLGVIQDTHLCADGADGKSTCSGDSGGPLRASTGELIGVTSFGISFGCEIGWPPVFTRVTKFLDWIADNSDVAIN</sequence>
<dbReference type="AlphaFoldDB" id="A0AA38I1L0"/>
<dbReference type="Gene3D" id="2.40.10.10">
    <property type="entry name" value="Trypsin-like serine proteases"/>
    <property type="match status" value="2"/>
</dbReference>
<keyword evidence="1" id="KW-0645">Protease</keyword>
<dbReference type="InterPro" id="IPR001254">
    <property type="entry name" value="Trypsin_dom"/>
</dbReference>
<keyword evidence="2" id="KW-0378">Hydrolase</keyword>
<dbReference type="SUPFAM" id="SSF50494">
    <property type="entry name" value="Trypsin-like serine proteases"/>
    <property type="match status" value="1"/>
</dbReference>
<name>A0AA38I1L0_9CUCU</name>
<dbReference type="Proteomes" id="UP001168821">
    <property type="component" value="Unassembled WGS sequence"/>
</dbReference>
<feature type="signal peptide" evidence="5">
    <location>
        <begin position="1"/>
        <end position="16"/>
    </location>
</feature>
<feature type="domain" description="Peptidase S1" evidence="6">
    <location>
        <begin position="41"/>
        <end position="272"/>
    </location>
</feature>
<dbReference type="PANTHER" id="PTHR24264">
    <property type="entry name" value="TRYPSIN-RELATED"/>
    <property type="match status" value="1"/>
</dbReference>
<dbReference type="PRINTS" id="PR00722">
    <property type="entry name" value="CHYMOTRYPSIN"/>
</dbReference>
<dbReference type="PROSITE" id="PS00134">
    <property type="entry name" value="TRYPSIN_HIS"/>
    <property type="match status" value="1"/>
</dbReference>
<dbReference type="SMART" id="SM00020">
    <property type="entry name" value="Tryp_SPc"/>
    <property type="match status" value="1"/>
</dbReference>
<evidence type="ECO:0000313" key="7">
    <source>
        <dbReference type="EMBL" id="KAJ3647432.1"/>
    </source>
</evidence>
<dbReference type="CDD" id="cd00190">
    <property type="entry name" value="Tryp_SPc"/>
    <property type="match status" value="1"/>
</dbReference>
<dbReference type="EMBL" id="JALNTZ010000006">
    <property type="protein sequence ID" value="KAJ3647432.1"/>
    <property type="molecule type" value="Genomic_DNA"/>
</dbReference>
<dbReference type="InterPro" id="IPR001314">
    <property type="entry name" value="Peptidase_S1A"/>
</dbReference>